<evidence type="ECO:0000313" key="2">
    <source>
        <dbReference type="EMBL" id="GHA16837.1"/>
    </source>
</evidence>
<dbReference type="InterPro" id="IPR016181">
    <property type="entry name" value="Acyl_CoA_acyltransferase"/>
</dbReference>
<dbReference type="RefSeq" id="WP_189402341.1">
    <property type="nucleotide sequence ID" value="NZ_BMXA01000006.1"/>
</dbReference>
<dbReference type="GO" id="GO:0016747">
    <property type="term" value="F:acyltransferase activity, transferring groups other than amino-acyl groups"/>
    <property type="evidence" value="ECO:0007669"/>
    <property type="project" value="InterPro"/>
</dbReference>
<dbReference type="Pfam" id="PF13302">
    <property type="entry name" value="Acetyltransf_3"/>
    <property type="match status" value="1"/>
</dbReference>
<dbReference type="Proteomes" id="UP000614811">
    <property type="component" value="Unassembled WGS sequence"/>
</dbReference>
<dbReference type="EMBL" id="BMXA01000006">
    <property type="protein sequence ID" value="GHA16837.1"/>
    <property type="molecule type" value="Genomic_DNA"/>
</dbReference>
<feature type="domain" description="N-acetyltransferase" evidence="1">
    <location>
        <begin position="25"/>
        <end position="164"/>
    </location>
</feature>
<proteinExistence type="predicted"/>
<comment type="caution">
    <text evidence="2">The sequence shown here is derived from an EMBL/GenBank/DDBJ whole genome shotgun (WGS) entry which is preliminary data.</text>
</comment>
<dbReference type="InterPro" id="IPR000182">
    <property type="entry name" value="GNAT_dom"/>
</dbReference>
<keyword evidence="3" id="KW-1185">Reference proteome</keyword>
<organism evidence="2 3">
    <name type="scientific">Arenicella chitinivorans</name>
    <dbReference type="NCBI Taxonomy" id="1329800"/>
    <lineage>
        <taxon>Bacteria</taxon>
        <taxon>Pseudomonadati</taxon>
        <taxon>Pseudomonadota</taxon>
        <taxon>Gammaproteobacteria</taxon>
        <taxon>Arenicellales</taxon>
        <taxon>Arenicellaceae</taxon>
        <taxon>Arenicella</taxon>
    </lineage>
</organism>
<dbReference type="PANTHER" id="PTHR43610">
    <property type="entry name" value="BLL6696 PROTEIN"/>
    <property type="match status" value="1"/>
</dbReference>
<evidence type="ECO:0000313" key="3">
    <source>
        <dbReference type="Proteomes" id="UP000614811"/>
    </source>
</evidence>
<dbReference type="SUPFAM" id="SSF55729">
    <property type="entry name" value="Acyl-CoA N-acyltransferases (Nat)"/>
    <property type="match status" value="1"/>
</dbReference>
<gene>
    <name evidence="2" type="ORF">GCM10008090_28110</name>
</gene>
<protein>
    <submittedName>
        <fullName evidence="2">N-acetyltransferase</fullName>
    </submittedName>
</protein>
<reference evidence="2" key="2">
    <citation type="submission" date="2020-09" db="EMBL/GenBank/DDBJ databases">
        <authorList>
            <person name="Sun Q."/>
            <person name="Kim S."/>
        </authorList>
    </citation>
    <scope>NUCLEOTIDE SEQUENCE</scope>
    <source>
        <strain evidence="2">KCTC 12711</strain>
    </source>
</reference>
<reference evidence="2" key="1">
    <citation type="journal article" date="2014" name="Int. J. Syst. Evol. Microbiol.">
        <title>Complete genome sequence of Corynebacterium casei LMG S-19264T (=DSM 44701T), isolated from a smear-ripened cheese.</title>
        <authorList>
            <consortium name="US DOE Joint Genome Institute (JGI-PGF)"/>
            <person name="Walter F."/>
            <person name="Albersmeier A."/>
            <person name="Kalinowski J."/>
            <person name="Ruckert C."/>
        </authorList>
    </citation>
    <scope>NUCLEOTIDE SEQUENCE</scope>
    <source>
        <strain evidence="2">KCTC 12711</strain>
    </source>
</reference>
<name>A0A918S0Z8_9GAMM</name>
<evidence type="ECO:0000259" key="1">
    <source>
        <dbReference type="Pfam" id="PF13302"/>
    </source>
</evidence>
<accession>A0A918S0Z8</accession>
<sequence length="210" mass="23492">MTDLSNVSKFRAGLASDLALIGHHVQLEPLSSDHVADLTAAAADGELWNLHYTGVPTPDQMPAMVKNALCNRDAGIEHPFVVRRLSDNRVVGSTRYYYLSEQDRNLSIGFTWYSASVHRTGVNTECKLLLLQHAFETMGCIAVHWHTHHDNVRSQKAIQRLGAKFDGIIRNHKIMPNGTIRHTHCFSMIDSEWPQSKAFLTGRLAAFSDS</sequence>
<dbReference type="PANTHER" id="PTHR43610:SF1">
    <property type="entry name" value="N-ACETYLTRANSFERASE DOMAIN-CONTAINING PROTEIN"/>
    <property type="match status" value="1"/>
</dbReference>
<dbReference type="Gene3D" id="3.40.630.30">
    <property type="match status" value="1"/>
</dbReference>
<dbReference type="AlphaFoldDB" id="A0A918S0Z8"/>